<accession>A0AAD3TAQ8</accession>
<dbReference type="AlphaFoldDB" id="A0AAD3TAQ8"/>
<protein>
    <submittedName>
        <fullName evidence="1">Uncharacterized protein</fullName>
    </submittedName>
</protein>
<name>A0AAD3TAQ8_NEPGR</name>
<dbReference type="EMBL" id="BSYO01000030">
    <property type="protein sequence ID" value="GMH25721.1"/>
    <property type="molecule type" value="Genomic_DNA"/>
</dbReference>
<reference evidence="1" key="1">
    <citation type="submission" date="2023-05" db="EMBL/GenBank/DDBJ databases">
        <title>Nepenthes gracilis genome sequencing.</title>
        <authorList>
            <person name="Fukushima K."/>
        </authorList>
    </citation>
    <scope>NUCLEOTIDE SEQUENCE</scope>
    <source>
        <strain evidence="1">SING2019-196</strain>
    </source>
</reference>
<organism evidence="1 2">
    <name type="scientific">Nepenthes gracilis</name>
    <name type="common">Slender pitcher plant</name>
    <dbReference type="NCBI Taxonomy" id="150966"/>
    <lineage>
        <taxon>Eukaryota</taxon>
        <taxon>Viridiplantae</taxon>
        <taxon>Streptophyta</taxon>
        <taxon>Embryophyta</taxon>
        <taxon>Tracheophyta</taxon>
        <taxon>Spermatophyta</taxon>
        <taxon>Magnoliopsida</taxon>
        <taxon>eudicotyledons</taxon>
        <taxon>Gunneridae</taxon>
        <taxon>Pentapetalae</taxon>
        <taxon>Caryophyllales</taxon>
        <taxon>Nepenthaceae</taxon>
        <taxon>Nepenthes</taxon>
    </lineage>
</organism>
<keyword evidence="2" id="KW-1185">Reference proteome</keyword>
<dbReference type="PANTHER" id="PTHR47451:SF1">
    <property type="entry name" value="ARM REPEAT SUPERFAMILY PROTEIN"/>
    <property type="match status" value="1"/>
</dbReference>
<sequence length="68" mass="7468">MFPLVKLIEEGGNRAAEAGLAILYNLSMDIDNHPVILAAGAVSILGRIVLSERSQWIRALRLLRKLSI</sequence>
<dbReference type="PANTHER" id="PTHR47451">
    <property type="entry name" value="ARM REPEAT SUPERFAMILY PROTEIN"/>
    <property type="match status" value="1"/>
</dbReference>
<dbReference type="InterPro" id="IPR011989">
    <property type="entry name" value="ARM-like"/>
</dbReference>
<dbReference type="Proteomes" id="UP001279734">
    <property type="component" value="Unassembled WGS sequence"/>
</dbReference>
<dbReference type="Gene3D" id="1.25.10.10">
    <property type="entry name" value="Leucine-rich Repeat Variant"/>
    <property type="match status" value="1"/>
</dbReference>
<gene>
    <name evidence="1" type="ORF">Nepgr_027564</name>
</gene>
<comment type="caution">
    <text evidence="1">The sequence shown here is derived from an EMBL/GenBank/DDBJ whole genome shotgun (WGS) entry which is preliminary data.</text>
</comment>
<proteinExistence type="predicted"/>
<evidence type="ECO:0000313" key="2">
    <source>
        <dbReference type="Proteomes" id="UP001279734"/>
    </source>
</evidence>
<evidence type="ECO:0000313" key="1">
    <source>
        <dbReference type="EMBL" id="GMH25721.1"/>
    </source>
</evidence>